<dbReference type="RefSeq" id="WP_231849894.1">
    <property type="nucleotide sequence ID" value="NZ_BAAAGS010000064.1"/>
</dbReference>
<evidence type="ECO:0000313" key="2">
    <source>
        <dbReference type="Proteomes" id="UP001500729"/>
    </source>
</evidence>
<reference evidence="2" key="1">
    <citation type="journal article" date="2019" name="Int. J. Syst. Evol. Microbiol.">
        <title>The Global Catalogue of Microorganisms (GCM) 10K type strain sequencing project: providing services to taxonomists for standard genome sequencing and annotation.</title>
        <authorList>
            <consortium name="The Broad Institute Genomics Platform"/>
            <consortium name="The Broad Institute Genome Sequencing Center for Infectious Disease"/>
            <person name="Wu L."/>
            <person name="Ma J."/>
        </authorList>
    </citation>
    <scope>NUCLEOTIDE SEQUENCE [LARGE SCALE GENOMIC DNA]</scope>
    <source>
        <strain evidence="2">JCM 10303</strain>
    </source>
</reference>
<comment type="caution">
    <text evidence="1">The sequence shown here is derived from an EMBL/GenBank/DDBJ whole genome shotgun (WGS) entry which is preliminary data.</text>
</comment>
<proteinExistence type="predicted"/>
<organism evidence="1 2">
    <name type="scientific">Saccharopolyspora erythraea</name>
    <name type="common">Streptomyces erythraeus</name>
    <dbReference type="NCBI Taxonomy" id="1836"/>
    <lineage>
        <taxon>Bacteria</taxon>
        <taxon>Bacillati</taxon>
        <taxon>Actinomycetota</taxon>
        <taxon>Actinomycetes</taxon>
        <taxon>Pseudonocardiales</taxon>
        <taxon>Pseudonocardiaceae</taxon>
        <taxon>Saccharopolyspora</taxon>
    </lineage>
</organism>
<protein>
    <submittedName>
        <fullName evidence="1">Uncharacterized protein</fullName>
    </submittedName>
</protein>
<accession>A0ABP3NV92</accession>
<gene>
    <name evidence="1" type="ORF">GCM10009533_60610</name>
</gene>
<evidence type="ECO:0000313" key="1">
    <source>
        <dbReference type="EMBL" id="GAA0554538.1"/>
    </source>
</evidence>
<keyword evidence="2" id="KW-1185">Reference proteome</keyword>
<name>A0ABP3NV92_SACER</name>
<dbReference type="Proteomes" id="UP001500729">
    <property type="component" value="Unassembled WGS sequence"/>
</dbReference>
<dbReference type="EMBL" id="BAAAGS010000064">
    <property type="protein sequence ID" value="GAA0554538.1"/>
    <property type="molecule type" value="Genomic_DNA"/>
</dbReference>
<sequence length="118" mass="13199">MDGYRVFLWGWTDSRLIARTLESLRPFDTLDGPVGPAELVGMRDGVLVEVTREGADATRVRFVDAGGPADAWTAAHSFLWVVTRRLPVEEALLLGDDTEPLHYREGRIRTVPTSGERY</sequence>